<keyword evidence="1" id="KW-1133">Transmembrane helix</keyword>
<gene>
    <name evidence="2" type="ORF">SAMN05421824_1419</name>
</gene>
<dbReference type="RefSeq" id="WP_092577923.1">
    <property type="nucleotide sequence ID" value="NZ_FOFN01000002.1"/>
</dbReference>
<protein>
    <submittedName>
        <fullName evidence="2">Uncharacterized protein</fullName>
    </submittedName>
</protein>
<organism evidence="2 3">
    <name type="scientific">Hyunsoonleella jejuensis</name>
    <dbReference type="NCBI Taxonomy" id="419940"/>
    <lineage>
        <taxon>Bacteria</taxon>
        <taxon>Pseudomonadati</taxon>
        <taxon>Bacteroidota</taxon>
        <taxon>Flavobacteriia</taxon>
        <taxon>Flavobacteriales</taxon>
        <taxon>Flavobacteriaceae</taxon>
    </lineage>
</organism>
<evidence type="ECO:0000313" key="3">
    <source>
        <dbReference type="Proteomes" id="UP000198999"/>
    </source>
</evidence>
<dbReference type="OrthoDB" id="839834at2"/>
<evidence type="ECO:0000256" key="1">
    <source>
        <dbReference type="SAM" id="Phobius"/>
    </source>
</evidence>
<dbReference type="EMBL" id="FOFN01000002">
    <property type="protein sequence ID" value="SEQ34865.1"/>
    <property type="molecule type" value="Genomic_DNA"/>
</dbReference>
<evidence type="ECO:0000313" key="2">
    <source>
        <dbReference type="EMBL" id="SEQ34865.1"/>
    </source>
</evidence>
<keyword evidence="1" id="KW-0812">Transmembrane</keyword>
<keyword evidence="3" id="KW-1185">Reference proteome</keyword>
<dbReference type="AlphaFoldDB" id="A0A1H9FAI1"/>
<feature type="transmembrane region" description="Helical" evidence="1">
    <location>
        <begin position="6"/>
        <end position="26"/>
    </location>
</feature>
<name>A0A1H9FAI1_9FLAO</name>
<accession>A0A1H9FAI1</accession>
<dbReference type="STRING" id="419940.SAMN05421824_1419"/>
<keyword evidence="1" id="KW-0472">Membrane</keyword>
<sequence length="68" mass="7762">MVKSLIIGIGFIVSIAVAWVLIQTLWKKVFREEYTHDDVLAGRRNCSNCGCTTVCKRKEEGKINPKMY</sequence>
<dbReference type="Proteomes" id="UP000198999">
    <property type="component" value="Unassembled WGS sequence"/>
</dbReference>
<reference evidence="2 3" key="1">
    <citation type="submission" date="2016-10" db="EMBL/GenBank/DDBJ databases">
        <authorList>
            <person name="de Groot N.N."/>
        </authorList>
    </citation>
    <scope>NUCLEOTIDE SEQUENCE [LARGE SCALE GENOMIC DNA]</scope>
    <source>
        <strain evidence="2 3">DSM 21035</strain>
    </source>
</reference>
<proteinExistence type="predicted"/>